<evidence type="ECO:0000256" key="1">
    <source>
        <dbReference type="ARBA" id="ARBA00004173"/>
    </source>
</evidence>
<evidence type="ECO:0000256" key="3">
    <source>
        <dbReference type="ARBA" id="ARBA00023128"/>
    </source>
</evidence>
<dbReference type="PANTHER" id="PTHR47677">
    <property type="entry name" value="CYTOCHROME C OXIDASE ASSEMBLY FACTOR 6"/>
    <property type="match status" value="1"/>
</dbReference>
<proteinExistence type="inferred from homology"/>
<dbReference type="Pfam" id="PF02297">
    <property type="entry name" value="COX6B"/>
    <property type="match status" value="1"/>
</dbReference>
<evidence type="ECO:0000256" key="2">
    <source>
        <dbReference type="ARBA" id="ARBA00006425"/>
    </source>
</evidence>
<dbReference type="Gene3D" id="1.10.10.140">
    <property type="entry name" value="Cytochrome c oxidase, subunit VIb"/>
    <property type="match status" value="1"/>
</dbReference>
<gene>
    <name evidence="6" type="ORF">IWZ03DRAFT_305517</name>
</gene>
<keyword evidence="4" id="KW-1015">Disulfide bond</keyword>
<evidence type="ECO:0000313" key="6">
    <source>
        <dbReference type="EMBL" id="KAK7521680.1"/>
    </source>
</evidence>
<dbReference type="Proteomes" id="UP001363622">
    <property type="component" value="Unassembled WGS sequence"/>
</dbReference>
<organism evidence="6 7">
    <name type="scientific">Phyllosticta citriasiana</name>
    <dbReference type="NCBI Taxonomy" id="595635"/>
    <lineage>
        <taxon>Eukaryota</taxon>
        <taxon>Fungi</taxon>
        <taxon>Dikarya</taxon>
        <taxon>Ascomycota</taxon>
        <taxon>Pezizomycotina</taxon>
        <taxon>Dothideomycetes</taxon>
        <taxon>Dothideomycetes incertae sedis</taxon>
        <taxon>Botryosphaeriales</taxon>
        <taxon>Phyllostictaceae</taxon>
        <taxon>Phyllosticta</taxon>
    </lineage>
</organism>
<feature type="region of interest" description="Disordered" evidence="5">
    <location>
        <begin position="1"/>
        <end position="24"/>
    </location>
</feature>
<dbReference type="SUPFAM" id="SSF47694">
    <property type="entry name" value="Cytochrome c oxidase subunit h"/>
    <property type="match status" value="1"/>
</dbReference>
<evidence type="ECO:0000313" key="7">
    <source>
        <dbReference type="Proteomes" id="UP001363622"/>
    </source>
</evidence>
<dbReference type="InterPro" id="IPR048281">
    <property type="entry name" value="COA6_fun"/>
</dbReference>
<reference evidence="6 7" key="1">
    <citation type="submission" date="2024-04" db="EMBL/GenBank/DDBJ databases">
        <title>Phyllosticta paracitricarpa is synonymous to the EU quarantine fungus P. citricarpa based on phylogenomic analyses.</title>
        <authorList>
            <consortium name="Lawrence Berkeley National Laboratory"/>
            <person name="Van Ingen-Buijs V.A."/>
            <person name="Van Westerhoven A.C."/>
            <person name="Haridas S."/>
            <person name="Skiadas P."/>
            <person name="Martin F."/>
            <person name="Groenewald J.Z."/>
            <person name="Crous P.W."/>
            <person name="Seidl M.F."/>
        </authorList>
    </citation>
    <scope>NUCLEOTIDE SEQUENCE [LARGE SCALE GENOMIC DNA]</scope>
    <source>
        <strain evidence="6 7">CBS 123371</strain>
    </source>
</reference>
<evidence type="ECO:0000256" key="5">
    <source>
        <dbReference type="SAM" id="MobiDB-lite"/>
    </source>
</evidence>
<comment type="subcellular location">
    <subcellularLocation>
        <location evidence="1">Mitochondrion</location>
    </subcellularLocation>
</comment>
<comment type="similarity">
    <text evidence="2">Belongs to the cytochrome c oxidase subunit 6B family.</text>
</comment>
<protein>
    <submittedName>
        <fullName evidence="6">Cytochrome oxidase c subunit VIb-domain-containing protein</fullName>
    </submittedName>
</protein>
<keyword evidence="3" id="KW-0496">Mitochondrion</keyword>
<name>A0ABR1KVK6_9PEZI</name>
<sequence length="106" mass="11975">MGWFSSDSKPPKPKASSDGAFEAPDRTQRAQCWAARDAFNACLDKHNIIDSIGQKGEASARCGKEDQMFVQNCASSWVQYFKKRRVVEYKKEQQLKQLEAEGAKPM</sequence>
<evidence type="ECO:0000256" key="4">
    <source>
        <dbReference type="ARBA" id="ARBA00023157"/>
    </source>
</evidence>
<dbReference type="PANTHER" id="PTHR47677:SF1">
    <property type="entry name" value="CYTOCHROME C OXIDASE ASSEMBLY FACTOR 6"/>
    <property type="match status" value="1"/>
</dbReference>
<dbReference type="InterPro" id="IPR048280">
    <property type="entry name" value="COX6B-like"/>
</dbReference>
<dbReference type="EMBL" id="JBBPHU010000002">
    <property type="protein sequence ID" value="KAK7521680.1"/>
    <property type="molecule type" value="Genomic_DNA"/>
</dbReference>
<accession>A0ABR1KVK6</accession>
<dbReference type="InterPro" id="IPR036549">
    <property type="entry name" value="CX6/COA6-like_sf"/>
</dbReference>
<feature type="compositionally biased region" description="Low complexity" evidence="5">
    <location>
        <begin position="1"/>
        <end position="18"/>
    </location>
</feature>
<keyword evidence="7" id="KW-1185">Reference proteome</keyword>
<comment type="caution">
    <text evidence="6">The sequence shown here is derived from an EMBL/GenBank/DDBJ whole genome shotgun (WGS) entry which is preliminary data.</text>
</comment>